<dbReference type="InterPro" id="IPR027962">
    <property type="entry name" value="ERICH3"/>
</dbReference>
<feature type="compositionally biased region" description="Basic and acidic residues" evidence="1">
    <location>
        <begin position="376"/>
        <end position="395"/>
    </location>
</feature>
<feature type="compositionally biased region" description="Acidic residues" evidence="1">
    <location>
        <begin position="1234"/>
        <end position="1245"/>
    </location>
</feature>
<accession>A0A8S1EIG6</accession>
<protein>
    <submittedName>
        <fullName evidence="2">Uncharacterized protein</fullName>
    </submittedName>
</protein>
<dbReference type="OrthoDB" id="5838632at2759"/>
<feature type="compositionally biased region" description="Basic and acidic residues" evidence="1">
    <location>
        <begin position="421"/>
        <end position="435"/>
    </location>
</feature>
<feature type="compositionally biased region" description="Polar residues" evidence="1">
    <location>
        <begin position="1211"/>
        <end position="1227"/>
    </location>
</feature>
<dbReference type="PANTHER" id="PTHR23034:SF2">
    <property type="entry name" value="GLUTAMATE-RICH PROTEIN 3"/>
    <property type="match status" value="1"/>
</dbReference>
<proteinExistence type="predicted"/>
<evidence type="ECO:0000313" key="3">
    <source>
        <dbReference type="Proteomes" id="UP000494206"/>
    </source>
</evidence>
<feature type="compositionally biased region" description="Basic and acidic residues" evidence="1">
    <location>
        <begin position="572"/>
        <end position="589"/>
    </location>
</feature>
<dbReference type="Proteomes" id="UP000494206">
    <property type="component" value="Unassembled WGS sequence"/>
</dbReference>
<name>A0A8S1EIG6_9PELO</name>
<feature type="compositionally biased region" description="Polar residues" evidence="1">
    <location>
        <begin position="557"/>
        <end position="569"/>
    </location>
</feature>
<feature type="region of interest" description="Disordered" evidence="1">
    <location>
        <begin position="1031"/>
        <end position="1052"/>
    </location>
</feature>
<feature type="compositionally biased region" description="Basic and acidic residues" evidence="1">
    <location>
        <begin position="597"/>
        <end position="609"/>
    </location>
</feature>
<feature type="compositionally biased region" description="Polar residues" evidence="1">
    <location>
        <begin position="610"/>
        <end position="623"/>
    </location>
</feature>
<feature type="compositionally biased region" description="Polar residues" evidence="1">
    <location>
        <begin position="1034"/>
        <end position="1043"/>
    </location>
</feature>
<sequence>MADSLLDNYNPLYDIHLRQYFALPHMQKHLQKMGLLESTLNLNGDEVYARHHAMMDMMLKNREAQLMKMAELRKKLDAAEKVEICRRIRSGQSPESYRRGKPSRSLSRSRAAQKSGRQRRFSNSFEDKDFVQHIEEQNADPSDYDTRDPYKRLSANAKRFNYLHKLDDPTLVAYKDNLKKQLQRLERFREISFGPHSVARQPPPQQASWFFRRRSLPSLTASAPGNTLKDPLRSIMSMRGRKPIASTGNKTNAGHDSRTSCPPTTRKRRDSNPRLPPISGSKPKTMRPSPSGTASKLPPTGKKQSPSRGRPINKRLTTSTKTIEQKTVLPPVTGHAIIGGAAIATAAAIPVQKLISEKPASPEPIKPQTLPQQHSPDLETQKTFDRSSPSDEARYQEPSQPPSPEVTLENRRPTPAASPVDSHDENHTNGEEASHVNEAFSDGDEEIGDAKPESLIASPQVAQRENGDNFDENVILKPESPDTFSVADEIIVPHNVEDVITQHIVASQNTSNLDSDSESEPEYAEEDKEELAKDIGHNIDNYEHHYSGDVPELKIDQFNSKEPSEQASGPVSEHDSQPMSPKEENEKSEPINSPEICVHEAQDNQKTEENANNEQNSQRSSSPEAHKEHDFITDKPNEEVHNELHKNEDHSEQYQYERSHDNTSVDEEKIQSEEHLEQRVEEDSLPNFEKGEGIEDEAIKYDVHQQMEEKSYDSIHAAELKAEDVLNNEEISDTIEIPEREHESPEPEDHLSQIEQNSPEPQRRSPEVDNHSVHENHTAEIEQHSPNRQNHSPEVEHRTPEIEHHSPKLDHHSPELEHHTVDLEHRSPELEHHSPELEHHTVDNEHHSPELEHHSSELEHHTVDNEHHSPELEHHSPELEHHTVDLEHHTTELERHTSDIDYSSPNHDHPSPGIEQTFESADIRVDIEKNITSPRDHFTEAISQEADSEAAKLINEALTDAPALLEMAKNYEDQHPNEAQQEHTINDHEQKIALDPDHYELNYDGAQEVHPQNEIMTSIYEENSKIDSNVADDVTQSRSSSPEAQLASEPAVSSIPHMEEHDWVEKNKHIHQVTTENEFVTESGDRVIEKSEVISIRETNHEDNDVIQDNQTHEMNVDNGSSESLVIHDSPDQMIQSIYQQSESADEHVEEHEYDDGNKNIHEVIKTSEIFDEHGVTKVTQSETVISTMLKSGHEDDSANNNGEKEKQEIVENTNGNINHESATSGIPTGGIIVDDEEEENVSSI</sequence>
<feature type="region of interest" description="Disordered" evidence="1">
    <location>
        <begin position="91"/>
        <end position="127"/>
    </location>
</feature>
<comment type="caution">
    <text evidence="2">The sequence shown here is derived from an EMBL/GenBank/DDBJ whole genome shotgun (WGS) entry which is preliminary data.</text>
</comment>
<feature type="compositionally biased region" description="Basic and acidic residues" evidence="1">
    <location>
        <begin position="689"/>
        <end position="724"/>
    </location>
</feature>
<gene>
    <name evidence="2" type="ORF">CBOVIS_LOCUS3658</name>
</gene>
<feature type="region of interest" description="Disordered" evidence="1">
    <location>
        <begin position="359"/>
        <end position="474"/>
    </location>
</feature>
<reference evidence="2 3" key="1">
    <citation type="submission" date="2020-04" db="EMBL/GenBank/DDBJ databases">
        <authorList>
            <person name="Laetsch R D."/>
            <person name="Stevens L."/>
            <person name="Kumar S."/>
            <person name="Blaxter L. M."/>
        </authorList>
    </citation>
    <scope>NUCLEOTIDE SEQUENCE [LARGE SCALE GENOMIC DNA]</scope>
</reference>
<evidence type="ECO:0000313" key="2">
    <source>
        <dbReference type="EMBL" id="CAB3400804.1"/>
    </source>
</evidence>
<feature type="compositionally biased region" description="Acidic residues" evidence="1">
    <location>
        <begin position="515"/>
        <end position="529"/>
    </location>
</feature>
<feature type="region of interest" description="Disordered" evidence="1">
    <location>
        <begin position="242"/>
        <end position="327"/>
    </location>
</feature>
<dbReference type="EMBL" id="CADEPM010000002">
    <property type="protein sequence ID" value="CAB3400804.1"/>
    <property type="molecule type" value="Genomic_DNA"/>
</dbReference>
<feature type="region of interest" description="Disordered" evidence="1">
    <location>
        <begin position="1192"/>
        <end position="1245"/>
    </location>
</feature>
<feature type="compositionally biased region" description="Basic and acidic residues" evidence="1">
    <location>
        <begin position="1192"/>
        <end position="1210"/>
    </location>
</feature>
<feature type="compositionally biased region" description="Basic and acidic residues" evidence="1">
    <location>
        <begin position="624"/>
        <end position="682"/>
    </location>
</feature>
<keyword evidence="3" id="KW-1185">Reference proteome</keyword>
<feature type="compositionally biased region" description="Basic and acidic residues" evidence="1">
    <location>
        <begin position="761"/>
        <end position="878"/>
    </location>
</feature>
<dbReference type="PANTHER" id="PTHR23034">
    <property type="entry name" value="GLUTAMATE-RICH PROTEIN 3"/>
    <property type="match status" value="1"/>
</dbReference>
<feature type="compositionally biased region" description="Basic and acidic residues" evidence="1">
    <location>
        <begin position="530"/>
        <end position="555"/>
    </location>
</feature>
<dbReference type="AlphaFoldDB" id="A0A8S1EIG6"/>
<feature type="region of interest" description="Disordered" evidence="1">
    <location>
        <begin position="506"/>
        <end position="878"/>
    </location>
</feature>
<evidence type="ECO:0000256" key="1">
    <source>
        <dbReference type="SAM" id="MobiDB-lite"/>
    </source>
</evidence>
<feature type="compositionally biased region" description="Basic and acidic residues" evidence="1">
    <location>
        <begin position="737"/>
        <end position="752"/>
    </location>
</feature>
<organism evidence="2 3">
    <name type="scientific">Caenorhabditis bovis</name>
    <dbReference type="NCBI Taxonomy" id="2654633"/>
    <lineage>
        <taxon>Eukaryota</taxon>
        <taxon>Metazoa</taxon>
        <taxon>Ecdysozoa</taxon>
        <taxon>Nematoda</taxon>
        <taxon>Chromadorea</taxon>
        <taxon>Rhabditida</taxon>
        <taxon>Rhabditina</taxon>
        <taxon>Rhabditomorpha</taxon>
        <taxon>Rhabditoidea</taxon>
        <taxon>Rhabditidae</taxon>
        <taxon>Peloderinae</taxon>
        <taxon>Caenorhabditis</taxon>
    </lineage>
</organism>